<protein>
    <submittedName>
        <fullName evidence="2">Uncharacterized protein</fullName>
    </submittedName>
</protein>
<keyword evidence="3" id="KW-1185">Reference proteome</keyword>
<feature type="region of interest" description="Disordered" evidence="1">
    <location>
        <begin position="105"/>
        <end position="129"/>
    </location>
</feature>
<sequence>MSRAISAAPASGFVHGKRCIATYSPRCSVPPLPGHDIAPYANARISPAANITRHVTLTLRKFLVRSEQFQHLTSFAPINQEGLSAIGSPLLIITLNVRRYSWSKRLPQKKSPAISPAGDPASDNSFRHK</sequence>
<comment type="caution">
    <text evidence="2">The sequence shown here is derived from an EMBL/GenBank/DDBJ whole genome shotgun (WGS) entry which is preliminary data.</text>
</comment>
<evidence type="ECO:0000313" key="3">
    <source>
        <dbReference type="Proteomes" id="UP000821853"/>
    </source>
</evidence>
<name>A0A9J6HBI6_HAELO</name>
<reference evidence="2 3" key="1">
    <citation type="journal article" date="2020" name="Cell">
        <title>Large-Scale Comparative Analyses of Tick Genomes Elucidate Their Genetic Diversity and Vector Capacities.</title>
        <authorList>
            <consortium name="Tick Genome and Microbiome Consortium (TIGMIC)"/>
            <person name="Jia N."/>
            <person name="Wang J."/>
            <person name="Shi W."/>
            <person name="Du L."/>
            <person name="Sun Y."/>
            <person name="Zhan W."/>
            <person name="Jiang J.F."/>
            <person name="Wang Q."/>
            <person name="Zhang B."/>
            <person name="Ji P."/>
            <person name="Bell-Sakyi L."/>
            <person name="Cui X.M."/>
            <person name="Yuan T.T."/>
            <person name="Jiang B.G."/>
            <person name="Yang W.F."/>
            <person name="Lam T.T."/>
            <person name="Chang Q.C."/>
            <person name="Ding S.J."/>
            <person name="Wang X.J."/>
            <person name="Zhu J.G."/>
            <person name="Ruan X.D."/>
            <person name="Zhao L."/>
            <person name="Wei J.T."/>
            <person name="Ye R.Z."/>
            <person name="Que T.C."/>
            <person name="Du C.H."/>
            <person name="Zhou Y.H."/>
            <person name="Cheng J.X."/>
            <person name="Dai P.F."/>
            <person name="Guo W.B."/>
            <person name="Han X.H."/>
            <person name="Huang E.J."/>
            <person name="Li L.F."/>
            <person name="Wei W."/>
            <person name="Gao Y.C."/>
            <person name="Liu J.Z."/>
            <person name="Shao H.Z."/>
            <person name="Wang X."/>
            <person name="Wang C.C."/>
            <person name="Yang T.C."/>
            <person name="Huo Q.B."/>
            <person name="Li W."/>
            <person name="Chen H.Y."/>
            <person name="Chen S.E."/>
            <person name="Zhou L.G."/>
            <person name="Ni X.B."/>
            <person name="Tian J.H."/>
            <person name="Sheng Y."/>
            <person name="Liu T."/>
            <person name="Pan Y.S."/>
            <person name="Xia L.Y."/>
            <person name="Li J."/>
            <person name="Zhao F."/>
            <person name="Cao W.C."/>
        </authorList>
    </citation>
    <scope>NUCLEOTIDE SEQUENCE [LARGE SCALE GENOMIC DNA]</scope>
    <source>
        <strain evidence="2">HaeL-2018</strain>
    </source>
</reference>
<dbReference type="AlphaFoldDB" id="A0A9J6HBI6"/>
<dbReference type="VEuPathDB" id="VectorBase:HLOH_056995"/>
<dbReference type="Proteomes" id="UP000821853">
    <property type="component" value="Unassembled WGS sequence"/>
</dbReference>
<proteinExistence type="predicted"/>
<dbReference type="EMBL" id="JABSTR010002988">
    <property type="protein sequence ID" value="KAH9384724.1"/>
    <property type="molecule type" value="Genomic_DNA"/>
</dbReference>
<gene>
    <name evidence="2" type="ORF">HPB48_026735</name>
</gene>
<organism evidence="2 3">
    <name type="scientific">Haemaphysalis longicornis</name>
    <name type="common">Bush tick</name>
    <dbReference type="NCBI Taxonomy" id="44386"/>
    <lineage>
        <taxon>Eukaryota</taxon>
        <taxon>Metazoa</taxon>
        <taxon>Ecdysozoa</taxon>
        <taxon>Arthropoda</taxon>
        <taxon>Chelicerata</taxon>
        <taxon>Arachnida</taxon>
        <taxon>Acari</taxon>
        <taxon>Parasitiformes</taxon>
        <taxon>Ixodida</taxon>
        <taxon>Ixodoidea</taxon>
        <taxon>Ixodidae</taxon>
        <taxon>Haemaphysalinae</taxon>
        <taxon>Haemaphysalis</taxon>
    </lineage>
</organism>
<evidence type="ECO:0000313" key="2">
    <source>
        <dbReference type="EMBL" id="KAH9384724.1"/>
    </source>
</evidence>
<accession>A0A9J6HBI6</accession>
<evidence type="ECO:0000256" key="1">
    <source>
        <dbReference type="SAM" id="MobiDB-lite"/>
    </source>
</evidence>